<name>A0ABY6V097_BIOOC</name>
<comment type="caution">
    <text evidence="5">The sequence shown here is derived from an EMBL/GenBank/DDBJ whole genome shotgun (WGS) entry which is preliminary data.</text>
</comment>
<dbReference type="SUPFAM" id="SSF53474">
    <property type="entry name" value="alpha/beta-Hydrolases"/>
    <property type="match status" value="1"/>
</dbReference>
<dbReference type="Pfam" id="PF01764">
    <property type="entry name" value="Lipase_3"/>
    <property type="match status" value="1"/>
</dbReference>
<dbReference type="EMBL" id="CABFNS010000919">
    <property type="protein sequence ID" value="VUC35744.1"/>
    <property type="molecule type" value="Genomic_DNA"/>
</dbReference>
<keyword evidence="6" id="KW-1185">Reference proteome</keyword>
<evidence type="ECO:0000313" key="6">
    <source>
        <dbReference type="Proteomes" id="UP000766486"/>
    </source>
</evidence>
<evidence type="ECO:0000256" key="1">
    <source>
        <dbReference type="ARBA" id="ARBA00022729"/>
    </source>
</evidence>
<reference evidence="5 6" key="1">
    <citation type="submission" date="2019-06" db="EMBL/GenBank/DDBJ databases">
        <authorList>
            <person name="Broberg M."/>
        </authorList>
    </citation>
    <scope>NUCLEOTIDE SEQUENCE [LARGE SCALE GENOMIC DNA]</scope>
</reference>
<evidence type="ECO:0000256" key="3">
    <source>
        <dbReference type="SAM" id="SignalP"/>
    </source>
</evidence>
<feature type="chain" id="PRO_5046761979" description="Fungal lipase-type domain-containing protein" evidence="3">
    <location>
        <begin position="18"/>
        <end position="324"/>
    </location>
</feature>
<dbReference type="CDD" id="cd00519">
    <property type="entry name" value="Lipase_3"/>
    <property type="match status" value="1"/>
</dbReference>
<keyword evidence="1 3" id="KW-0732">Signal</keyword>
<dbReference type="PANTHER" id="PTHR46640">
    <property type="entry name" value="TRIACYLGLYCEROL LIPASE, PUTATIVE (AFU_ORTHOLOGUE AFUA_6G06510)-RELATED"/>
    <property type="match status" value="1"/>
</dbReference>
<feature type="domain" description="Fungal lipase-type" evidence="4">
    <location>
        <begin position="104"/>
        <end position="236"/>
    </location>
</feature>
<protein>
    <recommendedName>
        <fullName evidence="4">Fungal lipase-type domain-containing protein</fullName>
    </recommendedName>
</protein>
<sequence>MLSHIFAASLLASGVLASNIGQEVYARQNEDIPIKELSRYSEYAAATYCNANTPVGDPVACEANCDEVLKDAGTIITSFNTGPAPNSDIAGYVAVVPSRNEIIFAARGTYSNQNWQTNLNFALVDSLLVSGGKFHLGFYNAWVELSEDVRAAIDKAQSQYPDFRLKVIGHSLGGAIAAVAAAHLRSDGYDFDLYTYGQPRVGNDIISDYITNSFPPGQLYRVTHQADPVPRLPPWQLFGYRHISPEIWLKGNPSDPKNWPAEDIQTCTGNWNFFCNMNPFIKFDPVDHGVYFGKMSCYNNATSDAVDTMPEGISRFTDDEQTED</sequence>
<dbReference type="Proteomes" id="UP000766486">
    <property type="component" value="Unassembled WGS sequence"/>
</dbReference>
<accession>A0ABY6V097</accession>
<gene>
    <name evidence="5" type="ORF">CLO192961_LOCUS426830</name>
</gene>
<dbReference type="PANTHER" id="PTHR46640:SF1">
    <property type="entry name" value="FUNGAL LIPASE-LIKE DOMAIN-CONTAINING PROTEIN-RELATED"/>
    <property type="match status" value="1"/>
</dbReference>
<keyword evidence="2" id="KW-0378">Hydrolase</keyword>
<dbReference type="InterPro" id="IPR029058">
    <property type="entry name" value="AB_hydrolase_fold"/>
</dbReference>
<evidence type="ECO:0000313" key="5">
    <source>
        <dbReference type="EMBL" id="VUC35744.1"/>
    </source>
</evidence>
<evidence type="ECO:0000256" key="2">
    <source>
        <dbReference type="ARBA" id="ARBA00022801"/>
    </source>
</evidence>
<dbReference type="Gene3D" id="3.40.50.1820">
    <property type="entry name" value="alpha/beta hydrolase"/>
    <property type="match status" value="1"/>
</dbReference>
<feature type="signal peptide" evidence="3">
    <location>
        <begin position="1"/>
        <end position="17"/>
    </location>
</feature>
<evidence type="ECO:0000259" key="4">
    <source>
        <dbReference type="Pfam" id="PF01764"/>
    </source>
</evidence>
<proteinExistence type="predicted"/>
<organism evidence="5 6">
    <name type="scientific">Bionectria ochroleuca</name>
    <name type="common">Gliocladium roseum</name>
    <dbReference type="NCBI Taxonomy" id="29856"/>
    <lineage>
        <taxon>Eukaryota</taxon>
        <taxon>Fungi</taxon>
        <taxon>Dikarya</taxon>
        <taxon>Ascomycota</taxon>
        <taxon>Pezizomycotina</taxon>
        <taxon>Sordariomycetes</taxon>
        <taxon>Hypocreomycetidae</taxon>
        <taxon>Hypocreales</taxon>
        <taxon>Bionectriaceae</taxon>
        <taxon>Clonostachys</taxon>
    </lineage>
</organism>
<dbReference type="InterPro" id="IPR002921">
    <property type="entry name" value="Fungal_lipase-type"/>
</dbReference>
<dbReference type="InterPro" id="IPR051299">
    <property type="entry name" value="AB_hydrolase_lip/est"/>
</dbReference>